<proteinExistence type="predicted"/>
<sequence length="128" mass="14068">SSSIYDGSEVMMVMSAEALLDWIMDSGGSYHMTPRLDLFLIFWNAMGAGIVLSGTRRDNCVYSLDGHAVAGELNDSVEEKDSLAQVWHKRLGHISEAGLQVLEKQGLFGKKSLCKLNFCENCVLGKSH</sequence>
<organism evidence="2">
    <name type="scientific">Tanacetum cinerariifolium</name>
    <name type="common">Dalmatian daisy</name>
    <name type="synonym">Chrysanthemum cinerariifolium</name>
    <dbReference type="NCBI Taxonomy" id="118510"/>
    <lineage>
        <taxon>Eukaryota</taxon>
        <taxon>Viridiplantae</taxon>
        <taxon>Streptophyta</taxon>
        <taxon>Embryophyta</taxon>
        <taxon>Tracheophyta</taxon>
        <taxon>Spermatophyta</taxon>
        <taxon>Magnoliopsida</taxon>
        <taxon>eudicotyledons</taxon>
        <taxon>Gunneridae</taxon>
        <taxon>Pentapetalae</taxon>
        <taxon>asterids</taxon>
        <taxon>campanulids</taxon>
        <taxon>Asterales</taxon>
        <taxon>Asteraceae</taxon>
        <taxon>Asteroideae</taxon>
        <taxon>Anthemideae</taxon>
        <taxon>Anthemidinae</taxon>
        <taxon>Tanacetum</taxon>
    </lineage>
</organism>
<dbReference type="InterPro" id="IPR025724">
    <property type="entry name" value="GAG-pre-integrase_dom"/>
</dbReference>
<protein>
    <submittedName>
        <fullName evidence="2">Zinc finger, CCHC-type</fullName>
    </submittedName>
</protein>
<gene>
    <name evidence="2" type="ORF">Tci_881686</name>
</gene>
<feature type="domain" description="GAG-pre-integrase" evidence="1">
    <location>
        <begin position="61"/>
        <end position="127"/>
    </location>
</feature>
<dbReference type="EMBL" id="BKCJ011247430">
    <property type="protein sequence ID" value="GFD09717.1"/>
    <property type="molecule type" value="Genomic_DNA"/>
</dbReference>
<evidence type="ECO:0000259" key="1">
    <source>
        <dbReference type="Pfam" id="PF13976"/>
    </source>
</evidence>
<comment type="caution">
    <text evidence="2">The sequence shown here is derived from an EMBL/GenBank/DDBJ whole genome shotgun (WGS) entry which is preliminary data.</text>
</comment>
<name>A0A699THU3_TANCI</name>
<accession>A0A699THU3</accession>
<feature type="non-terminal residue" evidence="2">
    <location>
        <position position="1"/>
    </location>
</feature>
<evidence type="ECO:0000313" key="2">
    <source>
        <dbReference type="EMBL" id="GFD09717.1"/>
    </source>
</evidence>
<dbReference type="AlphaFoldDB" id="A0A699THU3"/>
<reference evidence="2" key="1">
    <citation type="journal article" date="2019" name="Sci. Rep.">
        <title>Draft genome of Tanacetum cinerariifolium, the natural source of mosquito coil.</title>
        <authorList>
            <person name="Yamashiro T."/>
            <person name="Shiraishi A."/>
            <person name="Satake H."/>
            <person name="Nakayama K."/>
        </authorList>
    </citation>
    <scope>NUCLEOTIDE SEQUENCE</scope>
</reference>
<dbReference type="Pfam" id="PF13976">
    <property type="entry name" value="gag_pre-integrs"/>
    <property type="match status" value="1"/>
</dbReference>